<dbReference type="Proteomes" id="UP001165121">
    <property type="component" value="Unassembled WGS sequence"/>
</dbReference>
<comment type="caution">
    <text evidence="2">The sequence shown here is derived from an EMBL/GenBank/DDBJ whole genome shotgun (WGS) entry which is preliminary data.</text>
</comment>
<name>A0A9W6U0Y8_9STRA</name>
<evidence type="ECO:0000313" key="3">
    <source>
        <dbReference type="Proteomes" id="UP001165121"/>
    </source>
</evidence>
<proteinExistence type="predicted"/>
<evidence type="ECO:0000313" key="2">
    <source>
        <dbReference type="EMBL" id="GMF23820.1"/>
    </source>
</evidence>
<accession>A0A9W6U0Y8</accession>
<dbReference type="Pfam" id="PF07727">
    <property type="entry name" value="RVT_2"/>
    <property type="match status" value="1"/>
</dbReference>
<dbReference type="EMBL" id="BSXT01000299">
    <property type="protein sequence ID" value="GMF23820.1"/>
    <property type="molecule type" value="Genomic_DNA"/>
</dbReference>
<dbReference type="InterPro" id="IPR013103">
    <property type="entry name" value="RVT_2"/>
</dbReference>
<evidence type="ECO:0000259" key="1">
    <source>
        <dbReference type="Pfam" id="PF07727"/>
    </source>
</evidence>
<reference evidence="2" key="1">
    <citation type="submission" date="2023-04" db="EMBL/GenBank/DDBJ databases">
        <title>Phytophthora fragariaefolia NBRC 109709.</title>
        <authorList>
            <person name="Ichikawa N."/>
            <person name="Sato H."/>
            <person name="Tonouchi N."/>
        </authorList>
    </citation>
    <scope>NUCLEOTIDE SEQUENCE</scope>
    <source>
        <strain evidence="2">NBRC 109709</strain>
    </source>
</reference>
<keyword evidence="3" id="KW-1185">Reference proteome</keyword>
<dbReference type="OrthoDB" id="120422at2759"/>
<dbReference type="PANTHER" id="PTHR11439">
    <property type="entry name" value="GAG-POL-RELATED RETROTRANSPOSON"/>
    <property type="match status" value="1"/>
</dbReference>
<dbReference type="PANTHER" id="PTHR11439:SF440">
    <property type="entry name" value="INTEGRASE CATALYTIC DOMAIN-CONTAINING PROTEIN"/>
    <property type="match status" value="1"/>
</dbReference>
<sequence>MGFKPIKADSCVYTRDDTEQRCVVCLYVDDRLIASRDQDLIASVKAQIAEKFKIKELGQAGYILGIEIDYNMEDRTLEICQRAYTEAVIKKFGQEHANHSLIPLDTIVDLTKSDEPKTDDDKAEMKLKPYRSLIGSIMYLACGTSPDISVAVAKLSRFLENPGENHWNAGIKVVKYLLKTKNTGILYDGASSSERVAYSDADWAGNRDDRRSVSGMMVMMCGAPGVWRSTFQKAVALSSTEAEYMALSECVKEVVWMHY</sequence>
<organism evidence="2 3">
    <name type="scientific">Phytophthora fragariaefolia</name>
    <dbReference type="NCBI Taxonomy" id="1490495"/>
    <lineage>
        <taxon>Eukaryota</taxon>
        <taxon>Sar</taxon>
        <taxon>Stramenopiles</taxon>
        <taxon>Oomycota</taxon>
        <taxon>Peronosporomycetes</taxon>
        <taxon>Peronosporales</taxon>
        <taxon>Peronosporaceae</taxon>
        <taxon>Phytophthora</taxon>
    </lineage>
</organism>
<dbReference type="InterPro" id="IPR043502">
    <property type="entry name" value="DNA/RNA_pol_sf"/>
</dbReference>
<dbReference type="AlphaFoldDB" id="A0A9W6U0Y8"/>
<dbReference type="SUPFAM" id="SSF56672">
    <property type="entry name" value="DNA/RNA polymerases"/>
    <property type="match status" value="1"/>
</dbReference>
<gene>
    <name evidence="2" type="ORF">Pfra01_000385700</name>
</gene>
<protein>
    <submittedName>
        <fullName evidence="2">Unnamed protein product</fullName>
    </submittedName>
</protein>
<feature type="domain" description="Reverse transcriptase Ty1/copia-type" evidence="1">
    <location>
        <begin position="2"/>
        <end position="104"/>
    </location>
</feature>
<dbReference type="CDD" id="cd09272">
    <property type="entry name" value="RNase_HI_RT_Ty1"/>
    <property type="match status" value="1"/>
</dbReference>